<dbReference type="EMBL" id="AAHVHP010000097">
    <property type="protein sequence ID" value="ECA7332261.1"/>
    <property type="molecule type" value="Genomic_DNA"/>
</dbReference>
<protein>
    <submittedName>
        <fullName evidence="1">Uncharacterized protein</fullName>
    </submittedName>
</protein>
<dbReference type="AlphaFoldDB" id="A0A3V9PZU9"/>
<accession>A0A3V9PZU9</accession>
<reference evidence="1" key="1">
    <citation type="submission" date="2019-01" db="EMBL/GenBank/DDBJ databases">
        <authorList>
            <consortium name="GenomeTrakr network: Whole genome sequencing for foodborne pathogen traceback"/>
        </authorList>
    </citation>
    <scope>NUCLEOTIDE SEQUENCE</scope>
    <source>
        <strain evidence="1">FSIS21923151</strain>
    </source>
</reference>
<gene>
    <name evidence="1" type="ORF">EPA75_25335</name>
</gene>
<evidence type="ECO:0000313" key="1">
    <source>
        <dbReference type="EMBL" id="ECA7332261.1"/>
    </source>
</evidence>
<organism evidence="1">
    <name type="scientific">Salmonella enterica subsp. enterica serovar Bredeney</name>
    <dbReference type="NCBI Taxonomy" id="134047"/>
    <lineage>
        <taxon>Bacteria</taxon>
        <taxon>Pseudomonadati</taxon>
        <taxon>Pseudomonadota</taxon>
        <taxon>Gammaproteobacteria</taxon>
        <taxon>Enterobacterales</taxon>
        <taxon>Enterobacteriaceae</taxon>
        <taxon>Salmonella</taxon>
    </lineage>
</organism>
<name>A0A3V9PZU9_SALET</name>
<proteinExistence type="predicted"/>
<comment type="caution">
    <text evidence="1">The sequence shown here is derived from an EMBL/GenBank/DDBJ whole genome shotgun (WGS) entry which is preliminary data.</text>
</comment>
<sequence length="146" mass="16372">MRDRRYSASSLTDSLRSVVRLRRAVWAYKLGGNFLEDARAILSKEEARPRRCRFSIGSAPLTSITKSDAQISGGETRQDLKIPGVSPWWLPRALSCSCLSVYRCHSAVMAAVSHSTPDTRFREGSSLQAGLYARTPRSVRPLRLFR</sequence>